<evidence type="ECO:0000256" key="5">
    <source>
        <dbReference type="ARBA" id="ARBA00023136"/>
    </source>
</evidence>
<feature type="domain" description="Integral membrane bound transporter" evidence="8">
    <location>
        <begin position="350"/>
        <end position="481"/>
    </location>
</feature>
<keyword evidence="3 7" id="KW-0812">Transmembrane</keyword>
<dbReference type="PANTHER" id="PTHR30509:SF9">
    <property type="entry name" value="MULTIDRUG RESISTANCE PROTEIN MDTO"/>
    <property type="match status" value="1"/>
</dbReference>
<reference evidence="9" key="1">
    <citation type="submission" date="2019-11" db="EMBL/GenBank/DDBJ databases">
        <authorList>
            <person name="Feng L."/>
        </authorList>
    </citation>
    <scope>NUCLEOTIDE SEQUENCE</scope>
    <source>
        <strain evidence="9">KOxytocaLFYP65</strain>
    </source>
</reference>
<name>A0A6N3I0E1_KLEOX</name>
<evidence type="ECO:0000256" key="3">
    <source>
        <dbReference type="ARBA" id="ARBA00022692"/>
    </source>
</evidence>
<comment type="similarity">
    <text evidence="6">Belongs to the YccS/YhfK family.</text>
</comment>
<dbReference type="InterPro" id="IPR049453">
    <property type="entry name" value="Memb_transporter_dom"/>
</dbReference>
<protein>
    <submittedName>
        <fullName evidence="9">Multidrug resistance protein MdtO</fullName>
    </submittedName>
</protein>
<evidence type="ECO:0000256" key="6">
    <source>
        <dbReference type="ARBA" id="ARBA00043993"/>
    </source>
</evidence>
<evidence type="ECO:0000259" key="8">
    <source>
        <dbReference type="Pfam" id="PF13515"/>
    </source>
</evidence>
<feature type="transmembrane region" description="Helical" evidence="7">
    <location>
        <begin position="361"/>
        <end position="379"/>
    </location>
</feature>
<feature type="transmembrane region" description="Helical" evidence="7">
    <location>
        <begin position="412"/>
        <end position="430"/>
    </location>
</feature>
<evidence type="ECO:0000256" key="4">
    <source>
        <dbReference type="ARBA" id="ARBA00022989"/>
    </source>
</evidence>
<sequence>MQSLWPFLTRELRDAPGRANYTLRLTLSCAVLIVLFMTLHIPFLAVALIVVFYVSQPNVLMIKLVSVVFVVTVSVALGGVLLIIKWTYDYPLIRLVASVILFFCAIYLMRVLGKLGLAFFVVALAVIYAQTFPSMTSQSEILVRLLLWLWVAINTAILVTLLVNACFQQAFPGYQFKARLVVMLRQTARILSQPDGGAPQPSFKEIAGQFNQLQSLYQQAARATPEIAASPQAWQSLMAAALRCYHLTALLQPGRDHSEARQRIARELNALADNLPSPTAADMEPLMVPRDSDNSAILQEIAEVLARLARGETIALPQGEVEKAPLLLPDAWSNPVYLHFALKTLLATLLCYVFYTAADWQGIHTIMLSCVIVAQPGLGATMQKTWLRIGGALLATLIALLLIVFVQPWTDSLSGLLAMTLPVFALAAWIAAGSERIAYAGIQIGFTFALAFLSWFGPLSNLTELRDRVIGILLGVLVSSIVHLYLWPDSEAPQLKARLAQLYRQLAQTLSSSDDEVQLVPLFAALTESETLINRVAAEPLGTYAHPWPEAKNWPVRATFHQAEEILRLSEGYRLYAAPGDTFLPRCARRLEGYAADIDAQQTAVERPQALLPDPANPFGAPLVNALAALPAWPFASSDIPRQAMQS</sequence>
<feature type="transmembrane region" description="Helical" evidence="7">
    <location>
        <begin position="386"/>
        <end position="406"/>
    </location>
</feature>
<feature type="transmembrane region" description="Helical" evidence="7">
    <location>
        <begin position="90"/>
        <end position="108"/>
    </location>
</feature>
<feature type="transmembrane region" description="Helical" evidence="7">
    <location>
        <begin position="145"/>
        <end position="167"/>
    </location>
</feature>
<dbReference type="GO" id="GO:0005886">
    <property type="term" value="C:plasma membrane"/>
    <property type="evidence" value="ECO:0007669"/>
    <property type="project" value="UniProtKB-SubCell"/>
</dbReference>
<gene>
    <name evidence="9" type="primary">mdtO</name>
    <name evidence="9" type="ORF">KOLFYP65_01915</name>
</gene>
<accession>A0A6N3I0E1</accession>
<dbReference type="RefSeq" id="WP_115239245.1">
    <property type="nucleotide sequence ID" value="NZ_CACRTM010000044.1"/>
</dbReference>
<keyword evidence="2" id="KW-1003">Cell membrane</keyword>
<keyword evidence="4 7" id="KW-1133">Transmembrane helix</keyword>
<feature type="transmembrane region" description="Helical" evidence="7">
    <location>
        <begin position="115"/>
        <end position="133"/>
    </location>
</feature>
<feature type="transmembrane region" description="Helical" evidence="7">
    <location>
        <begin position="336"/>
        <end position="355"/>
    </location>
</feature>
<dbReference type="Pfam" id="PF13515">
    <property type="entry name" value="FUSC_2"/>
    <property type="match status" value="1"/>
</dbReference>
<feature type="transmembrane region" description="Helical" evidence="7">
    <location>
        <begin position="64"/>
        <end position="84"/>
    </location>
</feature>
<keyword evidence="5 7" id="KW-0472">Membrane</keyword>
<organism evidence="9">
    <name type="scientific">Klebsiella oxytoca</name>
    <dbReference type="NCBI Taxonomy" id="571"/>
    <lineage>
        <taxon>Bacteria</taxon>
        <taxon>Pseudomonadati</taxon>
        <taxon>Pseudomonadota</taxon>
        <taxon>Gammaproteobacteria</taxon>
        <taxon>Enterobacterales</taxon>
        <taxon>Enterobacteriaceae</taxon>
        <taxon>Klebsiella/Raoultella group</taxon>
        <taxon>Klebsiella</taxon>
    </lineage>
</organism>
<evidence type="ECO:0000256" key="2">
    <source>
        <dbReference type="ARBA" id="ARBA00022475"/>
    </source>
</evidence>
<evidence type="ECO:0000256" key="1">
    <source>
        <dbReference type="ARBA" id="ARBA00004651"/>
    </source>
</evidence>
<comment type="subcellular location">
    <subcellularLocation>
        <location evidence="1">Cell membrane</location>
        <topology evidence="1">Multi-pass membrane protein</topology>
    </subcellularLocation>
</comment>
<evidence type="ECO:0000256" key="7">
    <source>
        <dbReference type="SAM" id="Phobius"/>
    </source>
</evidence>
<proteinExistence type="inferred from homology"/>
<dbReference type="PANTHER" id="PTHR30509">
    <property type="entry name" value="P-HYDROXYBENZOIC ACID EFFLUX PUMP SUBUNIT-RELATED"/>
    <property type="match status" value="1"/>
</dbReference>
<dbReference type="EMBL" id="CACRTM010000044">
    <property type="protein sequence ID" value="VYU82061.1"/>
    <property type="molecule type" value="Genomic_DNA"/>
</dbReference>
<feature type="transmembrane region" description="Helical" evidence="7">
    <location>
        <begin position="469"/>
        <end position="488"/>
    </location>
</feature>
<feature type="transmembrane region" description="Helical" evidence="7">
    <location>
        <begin position="25"/>
        <end position="52"/>
    </location>
</feature>
<feature type="transmembrane region" description="Helical" evidence="7">
    <location>
        <begin position="437"/>
        <end position="457"/>
    </location>
</feature>
<dbReference type="AlphaFoldDB" id="A0A6N3I0E1"/>
<evidence type="ECO:0000313" key="9">
    <source>
        <dbReference type="EMBL" id="VYU82061.1"/>
    </source>
</evidence>